<proteinExistence type="predicted"/>
<reference evidence="1 2" key="1">
    <citation type="journal article" date="2023" name="Science">
        <title>Complex scaffold remodeling in plant triterpene biosynthesis.</title>
        <authorList>
            <person name="De La Pena R."/>
            <person name="Hodgson H."/>
            <person name="Liu J.C."/>
            <person name="Stephenson M.J."/>
            <person name="Martin A.C."/>
            <person name="Owen C."/>
            <person name="Harkess A."/>
            <person name="Leebens-Mack J."/>
            <person name="Jimenez L.E."/>
            <person name="Osbourn A."/>
            <person name="Sattely E.S."/>
        </authorList>
    </citation>
    <scope>NUCLEOTIDE SEQUENCE [LARGE SCALE GENOMIC DNA]</scope>
    <source>
        <strain evidence="2">cv. JPN11</strain>
        <tissue evidence="1">Leaf</tissue>
    </source>
</reference>
<protein>
    <submittedName>
        <fullName evidence="1">Uncharacterized protein</fullName>
    </submittedName>
</protein>
<keyword evidence="2" id="KW-1185">Reference proteome</keyword>
<dbReference type="Proteomes" id="UP001164539">
    <property type="component" value="Chromosome 3"/>
</dbReference>
<accession>A0ACC1YI13</accession>
<dbReference type="EMBL" id="CM051396">
    <property type="protein sequence ID" value="KAJ4723131.1"/>
    <property type="molecule type" value="Genomic_DNA"/>
</dbReference>
<evidence type="ECO:0000313" key="1">
    <source>
        <dbReference type="EMBL" id="KAJ4723131.1"/>
    </source>
</evidence>
<comment type="caution">
    <text evidence="1">The sequence shown here is derived from an EMBL/GenBank/DDBJ whole genome shotgun (WGS) entry which is preliminary data.</text>
</comment>
<evidence type="ECO:0000313" key="2">
    <source>
        <dbReference type="Proteomes" id="UP001164539"/>
    </source>
</evidence>
<name>A0ACC1YI13_MELAZ</name>
<organism evidence="1 2">
    <name type="scientific">Melia azedarach</name>
    <name type="common">Chinaberry tree</name>
    <dbReference type="NCBI Taxonomy" id="155640"/>
    <lineage>
        <taxon>Eukaryota</taxon>
        <taxon>Viridiplantae</taxon>
        <taxon>Streptophyta</taxon>
        <taxon>Embryophyta</taxon>
        <taxon>Tracheophyta</taxon>
        <taxon>Spermatophyta</taxon>
        <taxon>Magnoliopsida</taxon>
        <taxon>eudicotyledons</taxon>
        <taxon>Gunneridae</taxon>
        <taxon>Pentapetalae</taxon>
        <taxon>rosids</taxon>
        <taxon>malvids</taxon>
        <taxon>Sapindales</taxon>
        <taxon>Meliaceae</taxon>
        <taxon>Melia</taxon>
    </lineage>
</organism>
<sequence length="146" mass="15755">MESSSSPFFSHRHHPSYTASTSSASNKRPVSLNPSSNESQLTPKKKRHNNSPFSHIPPSPSLQEIKRPVNYASAKLPLRPPKIGVSNAMRSPIQRASSSCLTTPLLNLALPSRPLKRGVSDSMLSPGQRVSGSCPNLEVSSLLFGI</sequence>
<gene>
    <name evidence="1" type="ORF">OWV82_006540</name>
</gene>